<proteinExistence type="predicted"/>
<evidence type="ECO:0000259" key="3">
    <source>
        <dbReference type="Pfam" id="PF23076"/>
    </source>
</evidence>
<dbReference type="VEuPathDB" id="FungiDB:C8Q69DRAFT_506690"/>
<keyword evidence="5" id="KW-1185">Reference proteome</keyword>
<sequence>MALRTSATNAEDVAAGFMRFREPLPEHATEITGLIADLYGISTSLNALEELTRSGDFRYRRNVPLVRPDLELVRASLKYTLEDIVDFFGNIDPRSPATREIYKRTWFELSTFFRREINYSLATRLRKYKLFLRELEDFTADHFPDKGFMSDLRDGIKALLEVQDNRLALRIGGLEIGGPASSDSHSTGPSSPMSERFPRMRRSYERHRPPTLPPQSPQPPLSPSTVTFSDMPPSLSEGSTSPTTISTAPSMLSNPVNEHWAKGVFARDIPRTRIPFVGDNSECVGDPHPRLRRFLIENEFEELLQLPFNDGAGFCVYFYVRQEDRRARIVCEVPHATRSNEYFCYPLNLLEICREGSCLQICRRRRAGTELHLWANLKFNTIEKMVLFFCTFLALRSQDMGKPVSHILDCELDGEEEIFGGQIVENNTLHALRIYQDTTSKAVRLQASIHRGEMKRAPLWTAFITDNVQSSGWIRRMDSKSLYLRHLRRTVFFPPEFTLPQGRKPEYILRFASKSDTDDFIEAVEELAIDV</sequence>
<evidence type="ECO:0000256" key="1">
    <source>
        <dbReference type="SAM" id="MobiDB-lite"/>
    </source>
</evidence>
<feature type="domain" description="PH" evidence="3">
    <location>
        <begin position="416"/>
        <end position="527"/>
    </location>
</feature>
<feature type="region of interest" description="Disordered" evidence="1">
    <location>
        <begin position="178"/>
        <end position="251"/>
    </location>
</feature>
<feature type="compositionally biased region" description="Low complexity" evidence="1">
    <location>
        <begin position="239"/>
        <end position="250"/>
    </location>
</feature>
<evidence type="ECO:0000313" key="5">
    <source>
        <dbReference type="Proteomes" id="UP000283841"/>
    </source>
</evidence>
<dbReference type="EMBL" id="RCNU01000004">
    <property type="protein sequence ID" value="RWQ96502.1"/>
    <property type="molecule type" value="Genomic_DNA"/>
</dbReference>
<organism evidence="4 5">
    <name type="scientific">Byssochlamys spectabilis</name>
    <name type="common">Paecilomyces variotii</name>
    <dbReference type="NCBI Taxonomy" id="264951"/>
    <lineage>
        <taxon>Eukaryota</taxon>
        <taxon>Fungi</taxon>
        <taxon>Dikarya</taxon>
        <taxon>Ascomycota</taxon>
        <taxon>Pezizomycotina</taxon>
        <taxon>Eurotiomycetes</taxon>
        <taxon>Eurotiomycetidae</taxon>
        <taxon>Eurotiales</taxon>
        <taxon>Thermoascaceae</taxon>
        <taxon>Paecilomyces</taxon>
    </lineage>
</organism>
<dbReference type="GeneID" id="39602105"/>
<reference evidence="4 5" key="1">
    <citation type="journal article" date="2018" name="Front. Microbiol.">
        <title>Genomic and genetic insights into a cosmopolitan fungus, Paecilomyces variotii (Eurotiales).</title>
        <authorList>
            <person name="Urquhart A.S."/>
            <person name="Mondo S.J."/>
            <person name="Makela M.R."/>
            <person name="Hane J.K."/>
            <person name="Wiebenga A."/>
            <person name="He G."/>
            <person name="Mihaltcheva S."/>
            <person name="Pangilinan J."/>
            <person name="Lipzen A."/>
            <person name="Barry K."/>
            <person name="de Vries R.P."/>
            <person name="Grigoriev I.V."/>
            <person name="Idnurm A."/>
        </authorList>
    </citation>
    <scope>NUCLEOTIDE SEQUENCE [LARGE SCALE GENOMIC DNA]</scope>
    <source>
        <strain evidence="4 5">CBS 101075</strain>
    </source>
</reference>
<dbReference type="AlphaFoldDB" id="A0A443HXD6"/>
<gene>
    <name evidence="4" type="ORF">C8Q69DRAFT_506690</name>
</gene>
<dbReference type="Proteomes" id="UP000283841">
    <property type="component" value="Unassembled WGS sequence"/>
</dbReference>
<dbReference type="InterPro" id="IPR057082">
    <property type="entry name" value="PH_C"/>
</dbReference>
<dbReference type="Pfam" id="PF23076">
    <property type="entry name" value="PH_FT_C"/>
    <property type="match status" value="1"/>
</dbReference>
<feature type="compositionally biased region" description="Low complexity" evidence="1">
    <location>
        <begin position="179"/>
        <end position="194"/>
    </location>
</feature>
<feature type="compositionally biased region" description="Pro residues" evidence="1">
    <location>
        <begin position="210"/>
        <end position="222"/>
    </location>
</feature>
<dbReference type="Pfam" id="PF23074">
    <property type="entry name" value="PH_FT_N"/>
    <property type="match status" value="1"/>
</dbReference>
<feature type="compositionally biased region" description="Basic and acidic residues" evidence="1">
    <location>
        <begin position="196"/>
        <end position="208"/>
    </location>
</feature>
<accession>A0A443HXD6</accession>
<evidence type="ECO:0000313" key="4">
    <source>
        <dbReference type="EMBL" id="RWQ96502.1"/>
    </source>
</evidence>
<feature type="domain" description="PH" evidence="2">
    <location>
        <begin position="295"/>
        <end position="415"/>
    </location>
</feature>
<name>A0A443HXD6_BYSSP</name>
<dbReference type="RefSeq" id="XP_028486147.1">
    <property type="nucleotide sequence ID" value="XM_028632828.1"/>
</dbReference>
<comment type="caution">
    <text evidence="4">The sequence shown here is derived from an EMBL/GenBank/DDBJ whole genome shotgun (WGS) entry which is preliminary data.</text>
</comment>
<dbReference type="InterPro" id="IPR057081">
    <property type="entry name" value="PH_N"/>
</dbReference>
<evidence type="ECO:0000259" key="2">
    <source>
        <dbReference type="Pfam" id="PF23074"/>
    </source>
</evidence>
<protein>
    <submittedName>
        <fullName evidence="4">Uncharacterized protein</fullName>
    </submittedName>
</protein>